<keyword evidence="1" id="KW-1133">Transmembrane helix</keyword>
<proteinExistence type="predicted"/>
<dbReference type="AlphaFoldDB" id="A0A926NQ03"/>
<gene>
    <name evidence="2" type="ORF">IC621_17065</name>
</gene>
<accession>A0A926NQ03</accession>
<organism evidence="2 3">
    <name type="scientific">Metabacillus arenae</name>
    <dbReference type="NCBI Taxonomy" id="2771434"/>
    <lineage>
        <taxon>Bacteria</taxon>
        <taxon>Bacillati</taxon>
        <taxon>Bacillota</taxon>
        <taxon>Bacilli</taxon>
        <taxon>Bacillales</taxon>
        <taxon>Bacillaceae</taxon>
        <taxon>Metabacillus</taxon>
    </lineage>
</organism>
<comment type="caution">
    <text evidence="2">The sequence shown here is derived from an EMBL/GenBank/DDBJ whole genome shotgun (WGS) entry which is preliminary data.</text>
</comment>
<keyword evidence="1" id="KW-0812">Transmembrane</keyword>
<dbReference type="EMBL" id="JACXAI010000023">
    <property type="protein sequence ID" value="MBD1381942.1"/>
    <property type="molecule type" value="Genomic_DNA"/>
</dbReference>
<protein>
    <submittedName>
        <fullName evidence="2">Uncharacterized protein</fullName>
    </submittedName>
</protein>
<evidence type="ECO:0000256" key="1">
    <source>
        <dbReference type="SAM" id="Phobius"/>
    </source>
</evidence>
<evidence type="ECO:0000313" key="3">
    <source>
        <dbReference type="Proteomes" id="UP000626844"/>
    </source>
</evidence>
<feature type="transmembrane region" description="Helical" evidence="1">
    <location>
        <begin position="6"/>
        <end position="27"/>
    </location>
</feature>
<sequence>MHVTLFFLTAAMIVFVMMVFFRGTFFVEAVVPTITFFTATAHTQNLLSIR</sequence>
<dbReference type="Proteomes" id="UP000626844">
    <property type="component" value="Unassembled WGS sequence"/>
</dbReference>
<keyword evidence="3" id="KW-1185">Reference proteome</keyword>
<name>A0A926NQ03_9BACI</name>
<reference evidence="2" key="1">
    <citation type="submission" date="2020-09" db="EMBL/GenBank/DDBJ databases">
        <title>A novel bacterium of genus Bacillus, isolated from South China Sea.</title>
        <authorList>
            <person name="Huang H."/>
            <person name="Mo K."/>
            <person name="Hu Y."/>
        </authorList>
    </citation>
    <scope>NUCLEOTIDE SEQUENCE</scope>
    <source>
        <strain evidence="2">IB182487</strain>
    </source>
</reference>
<dbReference type="RefSeq" id="WP_191159649.1">
    <property type="nucleotide sequence ID" value="NZ_JACXAI010000023.1"/>
</dbReference>
<keyword evidence="1" id="KW-0472">Membrane</keyword>
<evidence type="ECO:0000313" key="2">
    <source>
        <dbReference type="EMBL" id="MBD1381942.1"/>
    </source>
</evidence>